<dbReference type="Pfam" id="PF00005">
    <property type="entry name" value="ABC_tran"/>
    <property type="match status" value="1"/>
</dbReference>
<name>A0A1U7HVT3_9CHRO</name>
<dbReference type="GO" id="GO:0140359">
    <property type="term" value="F:ABC-type transporter activity"/>
    <property type="evidence" value="ECO:0007669"/>
    <property type="project" value="InterPro"/>
</dbReference>
<evidence type="ECO:0000256" key="3">
    <source>
        <dbReference type="ARBA" id="ARBA00022840"/>
    </source>
</evidence>
<keyword evidence="3 5" id="KW-0067">ATP-binding</keyword>
<protein>
    <submittedName>
        <fullName evidence="5">Sugar ABC transporter ATP-binding protein</fullName>
    </submittedName>
</protein>
<dbReference type="Gene3D" id="3.40.50.300">
    <property type="entry name" value="P-loop containing nucleotide triphosphate hydrolases"/>
    <property type="match status" value="1"/>
</dbReference>
<dbReference type="GO" id="GO:0008643">
    <property type="term" value="P:carbohydrate transport"/>
    <property type="evidence" value="ECO:0007669"/>
    <property type="project" value="InterPro"/>
</dbReference>
<dbReference type="PANTHER" id="PTHR43875">
    <property type="entry name" value="MALTODEXTRIN IMPORT ATP-BINDING PROTEIN MSMX"/>
    <property type="match status" value="1"/>
</dbReference>
<dbReference type="SUPFAM" id="SSF52540">
    <property type="entry name" value="P-loop containing nucleoside triphosphate hydrolases"/>
    <property type="match status" value="1"/>
</dbReference>
<dbReference type="EMBL" id="MRCC01000005">
    <property type="protein sequence ID" value="OKH27704.1"/>
    <property type="molecule type" value="Genomic_DNA"/>
</dbReference>
<dbReference type="Pfam" id="PF17912">
    <property type="entry name" value="OB_MalK"/>
    <property type="match status" value="1"/>
</dbReference>
<dbReference type="OrthoDB" id="417582at2"/>
<dbReference type="GO" id="GO:0005524">
    <property type="term" value="F:ATP binding"/>
    <property type="evidence" value="ECO:0007669"/>
    <property type="project" value="UniProtKB-KW"/>
</dbReference>
<dbReference type="InterPro" id="IPR012340">
    <property type="entry name" value="NA-bd_OB-fold"/>
</dbReference>
<dbReference type="Gene3D" id="2.40.50.100">
    <property type="match status" value="1"/>
</dbReference>
<dbReference type="InterPro" id="IPR047641">
    <property type="entry name" value="ABC_transpr_MalK/UgpC-like"/>
</dbReference>
<evidence type="ECO:0000313" key="5">
    <source>
        <dbReference type="EMBL" id="OKH27704.1"/>
    </source>
</evidence>
<dbReference type="InterPro" id="IPR040582">
    <property type="entry name" value="OB_MalK-like"/>
</dbReference>
<dbReference type="PROSITE" id="PS00211">
    <property type="entry name" value="ABC_TRANSPORTER_1"/>
    <property type="match status" value="1"/>
</dbReference>
<dbReference type="Gene3D" id="2.40.50.140">
    <property type="entry name" value="Nucleic acid-binding proteins"/>
    <property type="match status" value="1"/>
</dbReference>
<dbReference type="GO" id="GO:0055052">
    <property type="term" value="C:ATP-binding cassette (ABC) transporter complex, substrate-binding subunit-containing"/>
    <property type="evidence" value="ECO:0007669"/>
    <property type="project" value="TreeGrafter"/>
</dbReference>
<dbReference type="GO" id="GO:0016887">
    <property type="term" value="F:ATP hydrolysis activity"/>
    <property type="evidence" value="ECO:0007669"/>
    <property type="project" value="InterPro"/>
</dbReference>
<dbReference type="SMART" id="SM00382">
    <property type="entry name" value="AAA"/>
    <property type="match status" value="1"/>
</dbReference>
<dbReference type="AlphaFoldDB" id="A0A1U7HVT3"/>
<dbReference type="FunFam" id="3.40.50.300:FF:000042">
    <property type="entry name" value="Maltose/maltodextrin ABC transporter, ATP-binding protein"/>
    <property type="match status" value="1"/>
</dbReference>
<dbReference type="CDD" id="cd03301">
    <property type="entry name" value="ABC_MalK_N"/>
    <property type="match status" value="1"/>
</dbReference>
<feature type="domain" description="ABC transporter" evidence="4">
    <location>
        <begin position="34"/>
        <end position="298"/>
    </location>
</feature>
<dbReference type="InterPro" id="IPR027417">
    <property type="entry name" value="P-loop_NTPase"/>
</dbReference>
<sequence>MAQVVLENVYKSFPTRHNERVTPVVAQSSLLAPIDAPSVVEKETQEPKQTVSVLRNINLSVADGEFMVLVGPSGCGKSTLLRLIAGLEKISGGNVWVGDRLVNELPPKARDIAMVFQNYALYPHMTVYDNLAFGLRRTLRSDKQRTPSLDNLLVRVTRGLPKQLRYTTARERAVDDRVRNVAQLLQIEALLNRLPKQLSGGQKQRVALGRAIARNPQVFLMDEPLSNLDAKLRAETRAQIVKLQRQLGTTTVYVTHDQTEAMTMGDRIAVMNQGQIQQVAPPLELYNRPATRFVAEFIGSPPMNFLPVQFHAPLSITHPQFRCTLPDRWANVLQNYDQQTLILGIRPEHFHLSTPAPENLLVQIDLVEALGNDTYLAVSFVKQGIQPSLIATTATNTLQVRIPPDQKVSIGEQLWLSLSLDKLHFFEYESGKAIWSD</sequence>
<evidence type="ECO:0000256" key="2">
    <source>
        <dbReference type="ARBA" id="ARBA00022741"/>
    </source>
</evidence>
<dbReference type="Proteomes" id="UP000185984">
    <property type="component" value="Unassembled WGS sequence"/>
</dbReference>
<dbReference type="PROSITE" id="PS50893">
    <property type="entry name" value="ABC_TRANSPORTER_2"/>
    <property type="match status" value="1"/>
</dbReference>
<evidence type="ECO:0000259" key="4">
    <source>
        <dbReference type="PROSITE" id="PS50893"/>
    </source>
</evidence>
<proteinExistence type="predicted"/>
<dbReference type="RefSeq" id="WP_073548793.1">
    <property type="nucleotide sequence ID" value="NZ_CAWMVK010000039.1"/>
</dbReference>
<dbReference type="PANTHER" id="PTHR43875:SF1">
    <property type="entry name" value="OSMOPROTECTIVE COMPOUNDS UPTAKE ATP-BINDING PROTEIN GGTA"/>
    <property type="match status" value="1"/>
</dbReference>
<comment type="caution">
    <text evidence="5">The sequence shown here is derived from an EMBL/GenBank/DDBJ whole genome shotgun (WGS) entry which is preliminary data.</text>
</comment>
<keyword evidence="6" id="KW-1185">Reference proteome</keyword>
<dbReference type="InterPro" id="IPR003439">
    <property type="entry name" value="ABC_transporter-like_ATP-bd"/>
</dbReference>
<dbReference type="SUPFAM" id="SSF50331">
    <property type="entry name" value="MOP-like"/>
    <property type="match status" value="1"/>
</dbReference>
<gene>
    <name evidence="5" type="ORF">NIES1031_07225</name>
</gene>
<dbReference type="STRING" id="247279.NIES1031_07225"/>
<keyword evidence="2" id="KW-0547">Nucleotide-binding</keyword>
<evidence type="ECO:0000313" key="6">
    <source>
        <dbReference type="Proteomes" id="UP000185984"/>
    </source>
</evidence>
<reference evidence="5 6" key="1">
    <citation type="submission" date="2016-11" db="EMBL/GenBank/DDBJ databases">
        <title>Draft Genome Sequences of Nine Cyanobacterial Strains from Diverse Habitats.</title>
        <authorList>
            <person name="Zhu T."/>
            <person name="Hou S."/>
            <person name="Lu X."/>
            <person name="Hess W.R."/>
        </authorList>
    </citation>
    <scope>NUCLEOTIDE SEQUENCE [LARGE SCALE GENOMIC DNA]</scope>
    <source>
        <strain evidence="5 6">5.2 s.c.1</strain>
    </source>
</reference>
<dbReference type="InterPro" id="IPR015855">
    <property type="entry name" value="ABC_transpr_MalK-like"/>
</dbReference>
<dbReference type="InterPro" id="IPR008995">
    <property type="entry name" value="Mo/tungstate-bd_C_term_dom"/>
</dbReference>
<evidence type="ECO:0000256" key="1">
    <source>
        <dbReference type="ARBA" id="ARBA00022448"/>
    </source>
</evidence>
<keyword evidence="1" id="KW-0813">Transport</keyword>
<dbReference type="InterPro" id="IPR017871">
    <property type="entry name" value="ABC_transporter-like_CS"/>
</dbReference>
<organism evidence="5 6">
    <name type="scientific">Chroogloeocystis siderophila 5.2 s.c.1</name>
    <dbReference type="NCBI Taxonomy" id="247279"/>
    <lineage>
        <taxon>Bacteria</taxon>
        <taxon>Bacillati</taxon>
        <taxon>Cyanobacteriota</taxon>
        <taxon>Cyanophyceae</taxon>
        <taxon>Oscillatoriophycideae</taxon>
        <taxon>Chroococcales</taxon>
        <taxon>Chroococcaceae</taxon>
        <taxon>Chroogloeocystis</taxon>
    </lineage>
</organism>
<accession>A0A1U7HVT3</accession>
<dbReference type="InterPro" id="IPR003593">
    <property type="entry name" value="AAA+_ATPase"/>
</dbReference>